<feature type="domain" description="DUF3645" evidence="9">
    <location>
        <begin position="2349"/>
        <end position="2381"/>
    </location>
</feature>
<keyword evidence="4" id="KW-0833">Ubl conjugation pathway</keyword>
<evidence type="ECO:0000259" key="8">
    <source>
        <dbReference type="Pfam" id="PF12340"/>
    </source>
</evidence>
<gene>
    <name evidence="11" type="ORF">EPUS_06279</name>
</gene>
<organism evidence="11 12">
    <name type="scientific">Endocarpon pusillum (strain Z07020 / HMAS-L-300199)</name>
    <name type="common">Lichen-forming fungus</name>
    <dbReference type="NCBI Taxonomy" id="1263415"/>
    <lineage>
        <taxon>Eukaryota</taxon>
        <taxon>Fungi</taxon>
        <taxon>Dikarya</taxon>
        <taxon>Ascomycota</taxon>
        <taxon>Pezizomycotina</taxon>
        <taxon>Eurotiomycetes</taxon>
        <taxon>Chaetothyriomycetidae</taxon>
        <taxon>Verrucariales</taxon>
        <taxon>Verrucariaceae</taxon>
        <taxon>Endocarpon</taxon>
    </lineage>
</organism>
<dbReference type="InterPro" id="IPR051346">
    <property type="entry name" value="OTU_Deubiquitinase"/>
</dbReference>
<dbReference type="InterPro" id="IPR046541">
    <property type="entry name" value="DUF6606"/>
</dbReference>
<dbReference type="PANTHER" id="PTHR13367:SF34">
    <property type="match status" value="1"/>
</dbReference>
<name>U1GY47_ENDPU</name>
<evidence type="ECO:0000313" key="12">
    <source>
        <dbReference type="Proteomes" id="UP000019373"/>
    </source>
</evidence>
<keyword evidence="6" id="KW-0788">Thiol protease</keyword>
<dbReference type="EMBL" id="KE720666">
    <property type="protein sequence ID" value="ERF77061.1"/>
    <property type="molecule type" value="Genomic_DNA"/>
</dbReference>
<sequence>MRKELEYIINHVFLPPKLPQKDDTNVTNGVCLVKQLLAALKSFRHHLPEQSRSEWMPCIKMVGNLLELQDHLGGLVATKLETRLVEMFDGDILACHIRAQNAGLIVRRTSKQYLFQSFEASPTNKAVIRAKGRLIRCFPGPAFAIGQDRMAGPSFVQPLTQLLTKLDAETPEEALPVVTKAGSEVNETRDTVHPKFVTELLSGILRAIGEPADVTRIYKHTREDVLWNHTLDPWHRSPLWLCLRVALQTSLMRKDDQDQHLRYKSFMLFFMAFVLKCALKASISSDMLFIMTAKISGRALKLGAIRATPWLQYVETVVSSAQQELLRRWNLVEKPPGASRAQRDWFPLQLSFDHDTGLTLSSLRPYLAKVQARSESNLPRLPLTLDCELRISQHSSRLPDMTLLQGAKAGQIYLQLADLELWVQESLKGWLRTNMECEQTCSALAEVINVYISAASAAYAGNPEDNSVMLLTVMELWVALDRSALHHCSLLRDYDVGFPPSLFESLLLPKKSQMERLLRVEQYLAKRRTDAKSICPPIFQSVWTKDSFAVRYYEQSPDHQKLHQEIEAEASTQRSETTRELANKLQQYEKLMDESNGLTCEYVERWWYDQRVSDHSQSCQKCHLKSRAKHLKIDVHEWPLPNRDLTAKAVVFELNVPTVVLKWRHTTYSILVDVLSVESRAPQRDKGRQQGIYTLQEYFGLQSYIKSGAARPQLASKAKPFVISHYRTLKISQATASKVCVNNGLVYSMYDSKLCSWTEDVLNRCDIQGKCTLRLPSGPYMELQYAVDSTTHTSNEVIASQANYSNALTLHELYAFGTLRSGHRLQWRNIARELRSRILNFNCHETNILFTQAAWQAGPASEGQLCRGSHVDLEEGKYGESLLLALNDTLRVVEGNWQGAAAARTLITLATRLLSLSPYKSVHQDCHRFLRKARAVSLRWTRELDHKLRKGQEDQEMKTLGVRALEMALTCHGTFDVDPQHLPDLLQGEEDVAVLIECAIIVHDRCPAVTDTLPPPTRMLLRRHQRLLCGLESLLRKRILLVPSGLDSTIKRIWAGYRSGSPWRALKTPEERWLVTEIYNEGATSPRLVHYNLLNGSLLVDGSPLTRLPRSYEAHSTYHRLFGDKVLDVIPSNVRGMAFETRTQFCDHQVYFGMYDSELIVQAVKDHQIYELLPSHALSGDFPQDFIDNYVHWLEINTGSIEWRPLLNAWTSCTSDNWKMPSCHSGRSLLIRGSLRLIDFHSPTANSVAKVLSPLEDATNIHTTFNCKTEMLEVHLPRMNLDFFLRKGATQLESKQFRAMTVDANQSFGTLTGLANKLVLRGDTDSSRSVIIPYGAVRFKAEGDHLRVDIDTSSVPQVPYHLYHIDRRIGQLVDNGRLKSKLFKAYLHAITSHCLADELTGRTGTEEALTILGSASVRSFDVLDGQEIDLLKLIGKLSPRRHYYPPHLRVMQQVEWTGSLSPLSQHNSLCKSVLSIFAQARSLSLFRYDIAQIPDSNICGDQNLLERALIRDSKNHVYGFGAEDHTTEHDDLYDGRDRVTNSAREAQVHHIAKLVDDWSADLRGCSQLLQEIHAWRAELCGERTEDFYPLGYDTKWLDPLATILPKDWCTLQVTLSSSVPERDKYKIMLLLSTLAYSPHAKQDLVQTLLAFATVPELRAIRPPAYALFRISEGFSPDKRILSEIARKKAHRFSERPESKKPELHDETWADAEERRRNEYEMALEEHTTTFVDALVHQWPQPHIHNPTGIHLDTYIAVSDATDAARVCFESWYRNAEFKEYIRQTQDLLDNLNDGDQELSGYAFMQPRYSCFSKRCHVDLVEIMERPAPSLSPACPVNFDSWICQQDEDRQDHAKLESLLERLCAESSGHYEELYAGDLLKSFNALQHRTAERLSEPPKALKPLLEKHLSLCKNRVGDLFQTICHCLQTESSATRRLAYGAKMWPRLSTTSLLQNLAGCKVDSLRDDWKDCLIEYGLAISTLQRAERLLACVGNDVELLNELSNPGRQGWDPKSHPDWLLLEIENNILIRRVQAQTASEMILPSSGGNSVMQLNMGEGKTSVIVPIVAAALADRKKLVRVVVLKPLSTGMFHVLLRTLGGMLGRRIYHMPISRSVQLNIHQARQISDLCRECMDTGGILLVQPEHLLSFELMGLERCLSGDLELGNVLTETQRWLDCNSRDILDESDEIMSVRFELIYTMGLQRASEFSPDRWTIIEHILGLVPHFAELVHREFPQGLELRPGVSGSFPRVRILQHLAAVKLLDMLARKVCEAGVPGVPVWNLPQHVRDVLFRYLTDPNMNEADMEPLQNHISTVESMKSSLLLLRGLFACGILAFTLQQKRWRVNYGLDLSRTMLAVPYRAKDIPATRADFSHPDVTIVLTCLSYYYGGLSEKQLRTAFDQLLLCDHAQEEYDHWVRDAPELPPAFRQLTSINLSDHEQCSSTIFPSLRLAKGAIDFYMASIVFPTEMKEFPDKLSSSGWDIAREKVHHTTGFSGTNDSRYILPLSISQCELPTQLHTNAAVLDCLLRPENTFTPFMQTSFDAESLLDMVATSEPSVRVILDVGAQVLELKNEEVAQRWLLRVSTSEAQAVVYFDDGNELSVLSRDGTTEPLMVSPFLKQMDQCLVYLDEAHTRGTDLKLPTNYRAAVTLGPDLPKDRLIQACMRMRKLGKGQSVMFCAPMEVEHKILERSNKTSANTIEVADVLLWSIRETYINTKKCIPLWATQGMRYQHRHAAMSECPEIERGGAILNMAESLLEAEAQTLQDRYGLRARHSEDLTLLHNMKHLTLSARAGPIEAIRTICRDFELTSFGNAALQEEQERELSPENEQERQVERPPYQEPQQHSVHRDVKRFIQEGILDRDSDVFQPALGIFLNTSAARFFEQNAWPKQLLVTADFARTIRCSSDHQLLDLFLRPVHWIASKKTPHSTDLVVLSPYEAQELLPSIRQCRHVTLHVYSPRVNMSTPALDDLSFCSIPAMPQSWSRLAPIIMQLNLFAGQLYLGSYEEYLSVCRFLGLSFRPPSDEQIEVASDAFVSPASRWRFDALMQKECSFTTSPVEFVNRVMALRRKGQGFQRSHFGRILNGELLDRGRFGD</sequence>
<evidence type="ECO:0000256" key="1">
    <source>
        <dbReference type="ARBA" id="ARBA00000707"/>
    </source>
</evidence>
<evidence type="ECO:0000313" key="11">
    <source>
        <dbReference type="EMBL" id="ERF77061.1"/>
    </source>
</evidence>
<evidence type="ECO:0000259" key="10">
    <source>
        <dbReference type="Pfam" id="PF20255"/>
    </source>
</evidence>
<keyword evidence="3" id="KW-0645">Protease</keyword>
<feature type="compositionally biased region" description="Basic and acidic residues" evidence="7">
    <location>
        <begin position="2822"/>
        <end position="2835"/>
    </location>
</feature>
<dbReference type="Proteomes" id="UP000019373">
    <property type="component" value="Unassembled WGS sequence"/>
</dbReference>
<evidence type="ECO:0000256" key="2">
    <source>
        <dbReference type="ARBA" id="ARBA00012759"/>
    </source>
</evidence>
<dbReference type="Pfam" id="PF12340">
    <property type="entry name" value="DUF3638"/>
    <property type="match status" value="1"/>
</dbReference>
<comment type="catalytic activity">
    <reaction evidence="1">
        <text>Thiol-dependent hydrolysis of ester, thioester, amide, peptide and isopeptide bonds formed by the C-terminal Gly of ubiquitin (a 76-residue protein attached to proteins as an intracellular targeting signal).</text>
        <dbReference type="EC" id="3.4.19.12"/>
    </reaction>
</comment>
<dbReference type="RefSeq" id="XP_007785571.1">
    <property type="nucleotide sequence ID" value="XM_007787381.1"/>
</dbReference>
<evidence type="ECO:0000256" key="3">
    <source>
        <dbReference type="ARBA" id="ARBA00022670"/>
    </source>
</evidence>
<feature type="region of interest" description="Disordered" evidence="7">
    <location>
        <begin position="2817"/>
        <end position="2847"/>
    </location>
</feature>
<dbReference type="eggNOG" id="ENOG502QUFK">
    <property type="taxonomic scope" value="Eukaryota"/>
</dbReference>
<dbReference type="EC" id="3.4.19.12" evidence="2"/>
<feature type="domain" description="DUF6606" evidence="10">
    <location>
        <begin position="8"/>
        <end position="276"/>
    </location>
</feature>
<proteinExistence type="predicted"/>
<dbReference type="Pfam" id="PF12359">
    <property type="entry name" value="DUF3645"/>
    <property type="match status" value="1"/>
</dbReference>
<dbReference type="GO" id="GO:0006508">
    <property type="term" value="P:proteolysis"/>
    <property type="evidence" value="ECO:0007669"/>
    <property type="project" value="UniProtKB-KW"/>
</dbReference>
<evidence type="ECO:0000256" key="4">
    <source>
        <dbReference type="ARBA" id="ARBA00022786"/>
    </source>
</evidence>
<keyword evidence="5" id="KW-0378">Hydrolase</keyword>
<evidence type="ECO:0000259" key="9">
    <source>
        <dbReference type="Pfam" id="PF12359"/>
    </source>
</evidence>
<reference evidence="12" key="1">
    <citation type="journal article" date="2014" name="BMC Genomics">
        <title>Genome characteristics reveal the impact of lichenization on lichen-forming fungus Endocarpon pusillum Hedwig (Verrucariales, Ascomycota).</title>
        <authorList>
            <person name="Wang Y.-Y."/>
            <person name="Liu B."/>
            <person name="Zhang X.-Y."/>
            <person name="Zhou Q.-M."/>
            <person name="Zhang T."/>
            <person name="Li H."/>
            <person name="Yu Y.-F."/>
            <person name="Zhang X.-L."/>
            <person name="Hao X.-Y."/>
            <person name="Wang M."/>
            <person name="Wang L."/>
            <person name="Wei J.-C."/>
        </authorList>
    </citation>
    <scope>NUCLEOTIDE SEQUENCE [LARGE SCALE GENOMIC DNA]</scope>
    <source>
        <strain evidence="12">Z07020 / HMAS-L-300199</strain>
    </source>
</reference>
<evidence type="ECO:0000256" key="6">
    <source>
        <dbReference type="ARBA" id="ARBA00022807"/>
    </source>
</evidence>
<evidence type="ECO:0000256" key="5">
    <source>
        <dbReference type="ARBA" id="ARBA00022801"/>
    </source>
</evidence>
<dbReference type="OMA" id="RRIYHMP"/>
<dbReference type="InterPro" id="IPR022099">
    <property type="entry name" value="DUF3638"/>
</dbReference>
<accession>U1GY47</accession>
<evidence type="ECO:0000256" key="7">
    <source>
        <dbReference type="SAM" id="MobiDB-lite"/>
    </source>
</evidence>
<dbReference type="HOGENOM" id="CLU_000211_1_0_1"/>
<keyword evidence="12" id="KW-1185">Reference proteome</keyword>
<dbReference type="Pfam" id="PF20255">
    <property type="entry name" value="DUF6606"/>
    <property type="match status" value="1"/>
</dbReference>
<dbReference type="PANTHER" id="PTHR13367">
    <property type="entry name" value="UBIQUITIN THIOESTERASE"/>
    <property type="match status" value="1"/>
</dbReference>
<dbReference type="GeneID" id="19241222"/>
<feature type="domain" description="DUF3638" evidence="8">
    <location>
        <begin position="2007"/>
        <end position="2227"/>
    </location>
</feature>
<dbReference type="OrthoDB" id="3182339at2759"/>
<protein>
    <recommendedName>
        <fullName evidence="2">ubiquitinyl hydrolase 1</fullName>
        <ecNumber evidence="2">3.4.19.12</ecNumber>
    </recommendedName>
</protein>
<dbReference type="GO" id="GO:0004843">
    <property type="term" value="F:cysteine-type deubiquitinase activity"/>
    <property type="evidence" value="ECO:0007669"/>
    <property type="project" value="UniProtKB-EC"/>
</dbReference>
<dbReference type="InterPro" id="IPR022105">
    <property type="entry name" value="DUF3645"/>
</dbReference>